<organism evidence="2 3">
    <name type="scientific">Aldrovandia affinis</name>
    <dbReference type="NCBI Taxonomy" id="143900"/>
    <lineage>
        <taxon>Eukaryota</taxon>
        <taxon>Metazoa</taxon>
        <taxon>Chordata</taxon>
        <taxon>Craniata</taxon>
        <taxon>Vertebrata</taxon>
        <taxon>Euteleostomi</taxon>
        <taxon>Actinopterygii</taxon>
        <taxon>Neopterygii</taxon>
        <taxon>Teleostei</taxon>
        <taxon>Notacanthiformes</taxon>
        <taxon>Halosauridae</taxon>
        <taxon>Aldrovandia</taxon>
    </lineage>
</organism>
<feature type="compositionally biased region" description="Basic and acidic residues" evidence="1">
    <location>
        <begin position="66"/>
        <end position="78"/>
    </location>
</feature>
<feature type="region of interest" description="Disordered" evidence="1">
    <location>
        <begin position="41"/>
        <end position="79"/>
    </location>
</feature>
<proteinExistence type="predicted"/>
<feature type="region of interest" description="Disordered" evidence="1">
    <location>
        <begin position="1"/>
        <end position="20"/>
    </location>
</feature>
<feature type="region of interest" description="Disordered" evidence="1">
    <location>
        <begin position="107"/>
        <end position="128"/>
    </location>
</feature>
<evidence type="ECO:0000256" key="1">
    <source>
        <dbReference type="SAM" id="MobiDB-lite"/>
    </source>
</evidence>
<evidence type="ECO:0000313" key="3">
    <source>
        <dbReference type="Proteomes" id="UP001221898"/>
    </source>
</evidence>
<name>A0AAD7S9V7_9TELE</name>
<sequence>MRSAEAAGGVDVGAERGVPVPLTPLTLPWAGAQVSQRSESHESFAACASQQAEDGGDEGEPCSNYRETEGGATEDHPRTVAGCNGPRCARLHLPSGAICCLWSPRETGERPGVGGVNPEPARQTNAPH</sequence>
<comment type="caution">
    <text evidence="2">The sequence shown here is derived from an EMBL/GenBank/DDBJ whole genome shotgun (WGS) entry which is preliminary data.</text>
</comment>
<evidence type="ECO:0000313" key="2">
    <source>
        <dbReference type="EMBL" id="KAJ8398615.1"/>
    </source>
</evidence>
<reference evidence="2" key="1">
    <citation type="journal article" date="2023" name="Science">
        <title>Genome structures resolve the early diversification of teleost fishes.</title>
        <authorList>
            <person name="Parey E."/>
            <person name="Louis A."/>
            <person name="Montfort J."/>
            <person name="Bouchez O."/>
            <person name="Roques C."/>
            <person name="Iampietro C."/>
            <person name="Lluch J."/>
            <person name="Castinel A."/>
            <person name="Donnadieu C."/>
            <person name="Desvignes T."/>
            <person name="Floi Bucao C."/>
            <person name="Jouanno E."/>
            <person name="Wen M."/>
            <person name="Mejri S."/>
            <person name="Dirks R."/>
            <person name="Jansen H."/>
            <person name="Henkel C."/>
            <person name="Chen W.J."/>
            <person name="Zahm M."/>
            <person name="Cabau C."/>
            <person name="Klopp C."/>
            <person name="Thompson A.W."/>
            <person name="Robinson-Rechavi M."/>
            <person name="Braasch I."/>
            <person name="Lecointre G."/>
            <person name="Bobe J."/>
            <person name="Postlethwait J.H."/>
            <person name="Berthelot C."/>
            <person name="Roest Crollius H."/>
            <person name="Guiguen Y."/>
        </authorList>
    </citation>
    <scope>NUCLEOTIDE SEQUENCE</scope>
    <source>
        <strain evidence="2">NC1722</strain>
    </source>
</reference>
<dbReference type="Proteomes" id="UP001221898">
    <property type="component" value="Unassembled WGS sequence"/>
</dbReference>
<protein>
    <submittedName>
        <fullName evidence="2">Uncharacterized protein</fullName>
    </submittedName>
</protein>
<keyword evidence="3" id="KW-1185">Reference proteome</keyword>
<dbReference type="AlphaFoldDB" id="A0AAD7S9V7"/>
<gene>
    <name evidence="2" type="ORF">AAFF_G00421430</name>
</gene>
<dbReference type="EMBL" id="JAINUG010000089">
    <property type="protein sequence ID" value="KAJ8398615.1"/>
    <property type="molecule type" value="Genomic_DNA"/>
</dbReference>
<accession>A0AAD7S9V7</accession>